<dbReference type="PANTHER" id="PTHR45947">
    <property type="entry name" value="SULFOQUINOVOSYL TRANSFERASE SQD2"/>
    <property type="match status" value="1"/>
</dbReference>
<dbReference type="HOGENOM" id="CLU_009583_2_4_2"/>
<sequence length="382" mass="44875">MDENNLLVITNIFPNEDGSYYQGVFVKEQIKFLKDYFDNVYVISPWPYGYKMFLKNYSYENVYVYYPRFIHFPIGYFRRRLGENYYKAILKVIKRENLKFKIVHAHFTWPSGYSSVKISKKFKVPIIITVHENQEWFLREYKSNNRKIYWSWRNADALIRVNKKDAILLKQFNQNVYSIPNGFSSDRLVTFPKEKARKELGIPTDLKIIFSLGNLIERKGFQYLIEAMKIIIKQRNDILCFIGGDGPLKKKLQKQIRKLNLQEHVKLLGPIPDDKLALWMNAADLFVLPSLSEGNPTVMFEALGVGLPFVGTKVGGVPEIITSEDYGLLCEPANPQDLAEKILTALNKEWNREKIRKYAEQFDWKNIAKQIFKVYEDILSKY</sequence>
<dbReference type="Proteomes" id="UP000015502">
    <property type="component" value="Chromosome"/>
</dbReference>
<dbReference type="GO" id="GO:0016757">
    <property type="term" value="F:glycosyltransferase activity"/>
    <property type="evidence" value="ECO:0007669"/>
    <property type="project" value="InterPro"/>
</dbReference>
<dbReference type="InterPro" id="IPR001296">
    <property type="entry name" value="Glyco_trans_1"/>
</dbReference>
<name>H3ZLL0_THELN</name>
<dbReference type="KEGG" id="tlt:OCC_01424"/>
<evidence type="ECO:0000313" key="4">
    <source>
        <dbReference type="Proteomes" id="UP000015502"/>
    </source>
</evidence>
<dbReference type="InterPro" id="IPR050194">
    <property type="entry name" value="Glycosyltransferase_grp1"/>
</dbReference>
<dbReference type="RefSeq" id="WP_004067325.1">
    <property type="nucleotide sequence ID" value="NC_022084.1"/>
</dbReference>
<keyword evidence="4" id="KW-1185">Reference proteome</keyword>
<accession>H3ZLL0</accession>
<feature type="domain" description="Glycosyl transferase family 1" evidence="1">
    <location>
        <begin position="193"/>
        <end position="361"/>
    </location>
</feature>
<dbReference type="PaxDb" id="523849-OCC_01424"/>
<evidence type="ECO:0000313" key="3">
    <source>
        <dbReference type="EMBL" id="EHR79148.1"/>
    </source>
</evidence>
<dbReference type="Pfam" id="PF00534">
    <property type="entry name" value="Glycos_transf_1"/>
    <property type="match status" value="1"/>
</dbReference>
<feature type="domain" description="Glycosyltransferase subfamily 4-like N-terminal" evidence="2">
    <location>
        <begin position="25"/>
        <end position="186"/>
    </location>
</feature>
<dbReference type="GeneID" id="16549354"/>
<dbReference type="CDD" id="cd03798">
    <property type="entry name" value="GT4_WlbH-like"/>
    <property type="match status" value="1"/>
</dbReference>
<protein>
    <submittedName>
        <fullName evidence="3">Glycosyl transferase family 1</fullName>
    </submittedName>
</protein>
<dbReference type="OrthoDB" id="132546at2157"/>
<dbReference type="SUPFAM" id="SSF53756">
    <property type="entry name" value="UDP-Glycosyltransferase/glycogen phosphorylase"/>
    <property type="match status" value="1"/>
</dbReference>
<dbReference type="EMBL" id="CP006670">
    <property type="protein sequence ID" value="EHR79148.1"/>
    <property type="molecule type" value="Genomic_DNA"/>
</dbReference>
<gene>
    <name evidence="3" type="ORF">OCC_01424</name>
</gene>
<keyword evidence="3" id="KW-0808">Transferase</keyword>
<reference evidence="3 4" key="1">
    <citation type="journal article" date="2012" name="J. Bacteriol.">
        <title>Genome sequence of the model hyperthermophilic archaeon Thermococcus litoralis NS-C.</title>
        <authorList>
            <person name="Gardner A.F."/>
            <person name="Kumar S."/>
            <person name="Perler F.B."/>
        </authorList>
    </citation>
    <scope>NUCLEOTIDE SEQUENCE [LARGE SCALE GENOMIC DNA]</scope>
    <source>
        <strain evidence="4">ATCC 51850 / DSM 5473 / JCM 8560 / NS-C</strain>
    </source>
</reference>
<dbReference type="STRING" id="523849.OCC_01424"/>
<organism evidence="3 4">
    <name type="scientific">Thermococcus litoralis (strain ATCC 51850 / DSM 5473 / JCM 8560 / NS-C)</name>
    <dbReference type="NCBI Taxonomy" id="523849"/>
    <lineage>
        <taxon>Archaea</taxon>
        <taxon>Methanobacteriati</taxon>
        <taxon>Methanobacteriota</taxon>
        <taxon>Thermococci</taxon>
        <taxon>Thermococcales</taxon>
        <taxon>Thermococcaceae</taxon>
        <taxon>Thermococcus</taxon>
    </lineage>
</organism>
<dbReference type="Pfam" id="PF13439">
    <property type="entry name" value="Glyco_transf_4"/>
    <property type="match status" value="1"/>
</dbReference>
<evidence type="ECO:0000259" key="1">
    <source>
        <dbReference type="Pfam" id="PF00534"/>
    </source>
</evidence>
<dbReference type="Gene3D" id="3.40.50.2000">
    <property type="entry name" value="Glycogen Phosphorylase B"/>
    <property type="match status" value="2"/>
</dbReference>
<dbReference type="AlphaFoldDB" id="H3ZLL0"/>
<dbReference type="PANTHER" id="PTHR45947:SF3">
    <property type="entry name" value="SULFOQUINOVOSYL TRANSFERASE SQD2"/>
    <property type="match status" value="1"/>
</dbReference>
<evidence type="ECO:0000259" key="2">
    <source>
        <dbReference type="Pfam" id="PF13439"/>
    </source>
</evidence>
<dbReference type="InterPro" id="IPR028098">
    <property type="entry name" value="Glyco_trans_4-like_N"/>
</dbReference>
<proteinExistence type="predicted"/>